<reference evidence="12" key="1">
    <citation type="submission" date="2012-02" db="EMBL/GenBank/DDBJ databases">
        <title>The complete genome of Halobacteroides halobius DSM 5150.</title>
        <authorList>
            <person name="Lucas S."/>
            <person name="Copeland A."/>
            <person name="Lapidus A."/>
            <person name="Glavina del Rio T."/>
            <person name="Dalin E."/>
            <person name="Tice H."/>
            <person name="Bruce D."/>
            <person name="Goodwin L."/>
            <person name="Pitluck S."/>
            <person name="Peters L."/>
            <person name="Mikhailova N."/>
            <person name="Gu W."/>
            <person name="Kyrpides N."/>
            <person name="Mavromatis K."/>
            <person name="Ivanova N."/>
            <person name="Brettin T."/>
            <person name="Detter J.C."/>
            <person name="Han C."/>
            <person name="Larimer F."/>
            <person name="Land M."/>
            <person name="Hauser L."/>
            <person name="Markowitz V."/>
            <person name="Cheng J.-F."/>
            <person name="Hugenholtz P."/>
            <person name="Woyke T."/>
            <person name="Wu D."/>
            <person name="Tindall B."/>
            <person name="Pomrenke H."/>
            <person name="Brambilla E."/>
            <person name="Klenk H.-P."/>
            <person name="Eisen J.A."/>
        </authorList>
    </citation>
    <scope>NUCLEOTIDE SEQUENCE [LARGE SCALE GENOMIC DNA]</scope>
    <source>
        <strain evidence="12">ATCC 35273 / DSM 5150 / MD-1</strain>
    </source>
</reference>
<keyword evidence="11" id="KW-0378">Hydrolase</keyword>
<dbReference type="InterPro" id="IPR002052">
    <property type="entry name" value="DNA_methylase_N6_adenine_CS"/>
</dbReference>
<keyword evidence="3" id="KW-0808">Transferase</keyword>
<dbReference type="AlphaFoldDB" id="L0K7K0"/>
<dbReference type="RefSeq" id="WP_015326716.1">
    <property type="nucleotide sequence ID" value="NC_019978.1"/>
</dbReference>
<keyword evidence="4" id="KW-0949">S-adenosyl-L-methionine</keyword>
<accession>L0K7K0</accession>
<dbReference type="InterPro" id="IPR029063">
    <property type="entry name" value="SAM-dependent_MTases_sf"/>
</dbReference>
<dbReference type="SUPFAM" id="SSF53335">
    <property type="entry name" value="S-adenosyl-L-methionine-dependent methyltransferases"/>
    <property type="match status" value="1"/>
</dbReference>
<evidence type="ECO:0000256" key="1">
    <source>
        <dbReference type="ARBA" id="ARBA00011900"/>
    </source>
</evidence>
<sequence>MDLESIYNSKFNQNQLLQLISHWGGELKKETERLEIPLKYQEQVVSYQQIAIYNDLNQYKLPIIRMKLKNYDVEIMRQLLVELEFEQVIVASHYQQRKWQLSFVDLRFQSPRIYSWVLGAKKSSYSFKQLVGGLSNSPSLAKIRQAFNPQSIIDQFLIDCKGLISILEEELDGQVDKAFKLARKVLLQILIFNFLQLISQDNFADKLSLDLKGPIISNSLLAEINPEFSLSNQIHQEITTVLGKYNFILKTNTPYQQQLSLTPQILADFFERLVKSSDRKRTGVFYTPQEIVYYICQESILNYLVTELEIEISQKELQNLVYKNEVSPKIKEYSLQVDQLLSQIKICDPAVGSGAFVIGMLEELVRLRQLLTEQKTSYQLKLETIKNSLYGVDLDGPAIEITKLRVWFCLLAESKDNQLVEPLSTLRYKFVEGNSLLTRENNLFNLAGNKLKRLKKDYYQTNDRAQRRRLAQEIDSLLQELLGETFSFHFYFSEVFTKQAGFDLIIGNPPYVGEKGNKELFRKIKEYALNKYYTGKMDLFYFFFHLGLDLTKHRGHLALITTNYYLRATSADKLRADLKERSTIKQLINFNELKLFPTAMGQHNLITILMKGSEDIPAQTTVTYRQGIADIKTISKILSGVDNKTNYYSVLQRLLYEGENNYLRLEIGDLETILTKVKEQGVRLDQVCNINQGIVTGCDRISNRHLKRYDLDLPAGRGVFVLAKQEVESLDYNQETNFFLKSWFKNSDINKWLPELESDDYLLYLNHNLDDIPKKIKSYLTPAQIVLQERREVKRGLINWWQLQWPREERIFVGPKIVAPQRSKRNVFAYTEEAWYASADVYFITQFKNKINLKYILALLNSDLYYLWLYRKGKKKGNLLELYQGPLAEVPIKLISPTKQQPFIKAAELMIEKQKELTHLKAITWQDLLPPFIKQTSLAQLSSQLKPLYQGQAHKVRQIKIEINNKKVTIFSAKAKKGWYQVLEFEAKTIYLANYIKYHLENLLIADLEKINTTLEGGLVDKVKQIKLPQYTREQIERLVKEWITLEQKIEELKNDLQSGQEKINRLVYNLYGLNEEEIKVINKKREELK</sequence>
<dbReference type="InterPro" id="IPR011639">
    <property type="entry name" value="MethylTrfase_TaqI-like_dom"/>
</dbReference>
<dbReference type="GO" id="GO:0004519">
    <property type="term" value="F:endonuclease activity"/>
    <property type="evidence" value="ECO:0007669"/>
    <property type="project" value="UniProtKB-KW"/>
</dbReference>
<keyword evidence="12" id="KW-1185">Reference proteome</keyword>
<name>L0K7K0_HALHC</name>
<evidence type="ECO:0000256" key="4">
    <source>
        <dbReference type="ARBA" id="ARBA00022691"/>
    </source>
</evidence>
<comment type="catalytic activity">
    <reaction evidence="7">
        <text>a 2'-deoxyadenosine in DNA + S-adenosyl-L-methionine = an N(6)-methyl-2'-deoxyadenosine in DNA + S-adenosyl-L-homocysteine + H(+)</text>
        <dbReference type="Rhea" id="RHEA:15197"/>
        <dbReference type="Rhea" id="RHEA-COMP:12418"/>
        <dbReference type="Rhea" id="RHEA-COMP:12419"/>
        <dbReference type="ChEBI" id="CHEBI:15378"/>
        <dbReference type="ChEBI" id="CHEBI:57856"/>
        <dbReference type="ChEBI" id="CHEBI:59789"/>
        <dbReference type="ChEBI" id="CHEBI:90615"/>
        <dbReference type="ChEBI" id="CHEBI:90616"/>
        <dbReference type="EC" id="2.1.1.72"/>
    </reaction>
</comment>
<protein>
    <recommendedName>
        <fullName evidence="1">site-specific DNA-methyltransferase (adenine-specific)</fullName>
        <ecNumber evidence="1">2.1.1.72</ecNumber>
    </recommendedName>
</protein>
<evidence type="ECO:0000259" key="10">
    <source>
        <dbReference type="Pfam" id="PF12950"/>
    </source>
</evidence>
<dbReference type="PRINTS" id="PR00507">
    <property type="entry name" value="N12N6MTFRASE"/>
</dbReference>
<dbReference type="GO" id="GO:0009007">
    <property type="term" value="F:site-specific DNA-methyltransferase (adenine-specific) activity"/>
    <property type="evidence" value="ECO:0007669"/>
    <property type="project" value="UniProtKB-EC"/>
</dbReference>
<evidence type="ECO:0000256" key="2">
    <source>
        <dbReference type="ARBA" id="ARBA00022603"/>
    </source>
</evidence>
<keyword evidence="8" id="KW-0175">Coiled coil</keyword>
<dbReference type="Gene3D" id="3.40.50.150">
    <property type="entry name" value="Vaccinia Virus protein VP39"/>
    <property type="match status" value="1"/>
</dbReference>
<keyword evidence="2" id="KW-0489">Methyltransferase</keyword>
<dbReference type="GO" id="GO:0009307">
    <property type="term" value="P:DNA restriction-modification system"/>
    <property type="evidence" value="ECO:0007669"/>
    <property type="project" value="UniProtKB-KW"/>
</dbReference>
<dbReference type="InterPro" id="IPR025931">
    <property type="entry name" value="TaqI_C"/>
</dbReference>
<dbReference type="Pfam" id="PF12950">
    <property type="entry name" value="TaqI_C"/>
    <property type="match status" value="1"/>
</dbReference>
<organism evidence="11 12">
    <name type="scientific">Halobacteroides halobius (strain ATCC 35273 / DSM 5150 / MD-1)</name>
    <dbReference type="NCBI Taxonomy" id="748449"/>
    <lineage>
        <taxon>Bacteria</taxon>
        <taxon>Bacillati</taxon>
        <taxon>Bacillota</taxon>
        <taxon>Clostridia</taxon>
        <taxon>Halanaerobiales</taxon>
        <taxon>Halobacteroidaceae</taxon>
        <taxon>Halobacteroides</taxon>
    </lineage>
</organism>
<evidence type="ECO:0000256" key="3">
    <source>
        <dbReference type="ARBA" id="ARBA00022679"/>
    </source>
</evidence>
<dbReference type="eggNOG" id="COG1002">
    <property type="taxonomic scope" value="Bacteria"/>
</dbReference>
<keyword evidence="5" id="KW-0680">Restriction system</keyword>
<keyword evidence="11" id="KW-0540">Nuclease</keyword>
<dbReference type="eggNOG" id="COG0827">
    <property type="taxonomic scope" value="Bacteria"/>
</dbReference>
<feature type="domain" description="Type II methyltransferase M.TaqI-like" evidence="9">
    <location>
        <begin position="387"/>
        <end position="596"/>
    </location>
</feature>
<dbReference type="PANTHER" id="PTHR33841">
    <property type="entry name" value="DNA METHYLTRANSFERASE YEEA-RELATED"/>
    <property type="match status" value="1"/>
</dbReference>
<keyword evidence="11" id="KW-0255">Endonuclease</keyword>
<evidence type="ECO:0000259" key="9">
    <source>
        <dbReference type="Pfam" id="PF07669"/>
    </source>
</evidence>
<dbReference type="InterPro" id="IPR050953">
    <property type="entry name" value="N4_N6_ade-DNA_methylase"/>
</dbReference>
<dbReference type="Gene3D" id="3.90.220.20">
    <property type="entry name" value="DNA methylase specificity domains"/>
    <property type="match status" value="1"/>
</dbReference>
<dbReference type="KEGG" id="hhl:Halha_1030"/>
<proteinExistence type="predicted"/>
<dbReference type="EC" id="2.1.1.72" evidence="1"/>
<feature type="domain" description="TaqI-like C-terminal specificity" evidence="10">
    <location>
        <begin position="798"/>
        <end position="892"/>
    </location>
</feature>
<keyword evidence="6" id="KW-0238">DNA-binding</keyword>
<evidence type="ECO:0000256" key="8">
    <source>
        <dbReference type="SAM" id="Coils"/>
    </source>
</evidence>
<dbReference type="PROSITE" id="PS00092">
    <property type="entry name" value="N6_MTASE"/>
    <property type="match status" value="1"/>
</dbReference>
<dbReference type="PANTHER" id="PTHR33841:SF1">
    <property type="entry name" value="DNA METHYLTRANSFERASE A"/>
    <property type="match status" value="1"/>
</dbReference>
<dbReference type="Proteomes" id="UP000010880">
    <property type="component" value="Chromosome"/>
</dbReference>
<dbReference type="InterPro" id="IPR044946">
    <property type="entry name" value="Restrct_endonuc_typeI_TRD_sf"/>
</dbReference>
<dbReference type="GO" id="GO:0003677">
    <property type="term" value="F:DNA binding"/>
    <property type="evidence" value="ECO:0007669"/>
    <property type="project" value="UniProtKB-KW"/>
</dbReference>
<dbReference type="EMBL" id="CP003359">
    <property type="protein sequence ID" value="AGB40991.1"/>
    <property type="molecule type" value="Genomic_DNA"/>
</dbReference>
<dbReference type="HOGENOM" id="CLU_284651_0_0_9"/>
<dbReference type="STRING" id="748449.Halha_1030"/>
<dbReference type="GO" id="GO:0032259">
    <property type="term" value="P:methylation"/>
    <property type="evidence" value="ECO:0007669"/>
    <property type="project" value="UniProtKB-KW"/>
</dbReference>
<evidence type="ECO:0000313" key="12">
    <source>
        <dbReference type="Proteomes" id="UP000010880"/>
    </source>
</evidence>
<dbReference type="PATRIC" id="fig|748449.3.peg.984"/>
<evidence type="ECO:0000313" key="11">
    <source>
        <dbReference type="EMBL" id="AGB40991.1"/>
    </source>
</evidence>
<gene>
    <name evidence="11" type="ordered locus">Halha_1030</name>
</gene>
<evidence type="ECO:0000256" key="5">
    <source>
        <dbReference type="ARBA" id="ARBA00022747"/>
    </source>
</evidence>
<dbReference type="Pfam" id="PF07669">
    <property type="entry name" value="Eco57I"/>
    <property type="match status" value="1"/>
</dbReference>
<dbReference type="REBASE" id="58800">
    <property type="entry name" value="Hha5150ORF1030P"/>
</dbReference>
<evidence type="ECO:0000256" key="6">
    <source>
        <dbReference type="ARBA" id="ARBA00023125"/>
    </source>
</evidence>
<evidence type="ECO:0000256" key="7">
    <source>
        <dbReference type="ARBA" id="ARBA00047942"/>
    </source>
</evidence>
<feature type="coiled-coil region" evidence="8">
    <location>
        <begin position="1036"/>
        <end position="1070"/>
    </location>
</feature>